<proteinExistence type="predicted"/>
<keyword evidence="2" id="KW-0597">Phosphoprotein</keyword>
<name>A0A248JXN8_9PROT</name>
<accession>A0A248JXN8</accession>
<dbReference type="AlphaFoldDB" id="A0A248JXN8"/>
<feature type="domain" description="Response regulatory" evidence="4">
    <location>
        <begin position="2"/>
        <end position="116"/>
    </location>
</feature>
<dbReference type="SUPFAM" id="SSF52172">
    <property type="entry name" value="CheY-like"/>
    <property type="match status" value="1"/>
</dbReference>
<dbReference type="GO" id="GO:0005829">
    <property type="term" value="C:cytosol"/>
    <property type="evidence" value="ECO:0007669"/>
    <property type="project" value="TreeGrafter"/>
</dbReference>
<keyword evidence="7" id="KW-1185">Reference proteome</keyword>
<dbReference type="Pfam" id="PF00072">
    <property type="entry name" value="Response_reg"/>
    <property type="match status" value="1"/>
</dbReference>
<evidence type="ECO:0000313" key="7">
    <source>
        <dbReference type="Proteomes" id="UP000197153"/>
    </source>
</evidence>
<sequence length="223" mass="24032">MRLLLVEDERDLRTLTADHLSRIGFTVDACGSLAEADDHISTADYDALVLDRRLPDGDGVSLVRRLRGCRRKVPILMLTARSTLDDRIEGLDAGADDYLVKPFDMGELAARLRALLRRPGGIIGVVLECGNLSFDSAARSVAVAGAPLALTARELALLEVLLRKVDQVVTKAHIDSALYGFGNEATDNAVEALVSRLRRKLATAEATAGIITMRGLGYMMSAS</sequence>
<dbReference type="Gene3D" id="3.40.50.2300">
    <property type="match status" value="1"/>
</dbReference>
<dbReference type="PROSITE" id="PS51755">
    <property type="entry name" value="OMPR_PHOB"/>
    <property type="match status" value="1"/>
</dbReference>
<dbReference type="PANTHER" id="PTHR48111">
    <property type="entry name" value="REGULATOR OF RPOS"/>
    <property type="match status" value="1"/>
</dbReference>
<evidence type="ECO:0000256" key="1">
    <source>
        <dbReference type="ARBA" id="ARBA00023125"/>
    </source>
</evidence>
<evidence type="ECO:0000256" key="2">
    <source>
        <dbReference type="PROSITE-ProRule" id="PRU00169"/>
    </source>
</evidence>
<dbReference type="GO" id="GO:0006355">
    <property type="term" value="P:regulation of DNA-templated transcription"/>
    <property type="evidence" value="ECO:0007669"/>
    <property type="project" value="InterPro"/>
</dbReference>
<dbReference type="GO" id="GO:0032993">
    <property type="term" value="C:protein-DNA complex"/>
    <property type="evidence" value="ECO:0007669"/>
    <property type="project" value="TreeGrafter"/>
</dbReference>
<dbReference type="InterPro" id="IPR001867">
    <property type="entry name" value="OmpR/PhoB-type_DNA-bd"/>
</dbReference>
<reference evidence="6 7" key="1">
    <citation type="submission" date="2017-06" db="EMBL/GenBank/DDBJ databases">
        <title>Complete genome sequence of Nitrospirillum amazonense strain CBAmC, an endophytic nitrogen-fixing and plant growth-promoting bacterium, isolated from sugarcane.</title>
        <authorList>
            <person name="Schwab S."/>
            <person name="dos Santos Teixeira K.R."/>
            <person name="Simoes Araujo J.L."/>
            <person name="Soares Vidal M."/>
            <person name="Borges de Freitas H.R."/>
            <person name="Rivello Crivelaro A.L."/>
            <person name="Bueno de Camargo Nunes A."/>
            <person name="dos Santos C.M."/>
            <person name="Palmeira da Silva Rosa D."/>
            <person name="da Silva Padilha D."/>
            <person name="da Silva E."/>
            <person name="Araujo Terra L."/>
            <person name="Soares Mendes V."/>
            <person name="Farinelli L."/>
            <person name="Magalhaes Cruz L."/>
            <person name="Baldani J.I."/>
        </authorList>
    </citation>
    <scope>NUCLEOTIDE SEQUENCE [LARGE SCALE GENOMIC DNA]</scope>
    <source>
        <strain evidence="6 7">CBAmC</strain>
    </source>
</reference>
<keyword evidence="1 3" id="KW-0238">DNA-binding</keyword>
<dbReference type="InterPro" id="IPR039420">
    <property type="entry name" value="WalR-like"/>
</dbReference>
<gene>
    <name evidence="6" type="ORF">Y958_22040</name>
</gene>
<dbReference type="EMBL" id="CP022111">
    <property type="protein sequence ID" value="ASG23483.1"/>
    <property type="molecule type" value="Genomic_DNA"/>
</dbReference>
<dbReference type="GO" id="GO:0000976">
    <property type="term" value="F:transcription cis-regulatory region binding"/>
    <property type="evidence" value="ECO:0007669"/>
    <property type="project" value="TreeGrafter"/>
</dbReference>
<dbReference type="InterPro" id="IPR001789">
    <property type="entry name" value="Sig_transdc_resp-reg_receiver"/>
</dbReference>
<dbReference type="Gene3D" id="6.10.250.690">
    <property type="match status" value="1"/>
</dbReference>
<evidence type="ECO:0000256" key="3">
    <source>
        <dbReference type="PROSITE-ProRule" id="PRU01091"/>
    </source>
</evidence>
<dbReference type="Gene3D" id="1.10.10.10">
    <property type="entry name" value="Winged helix-like DNA-binding domain superfamily/Winged helix DNA-binding domain"/>
    <property type="match status" value="1"/>
</dbReference>
<dbReference type="RefSeq" id="WP_088873975.1">
    <property type="nucleotide sequence ID" value="NZ_CP022111.1"/>
</dbReference>
<organism evidence="6 7">
    <name type="scientific">Nitrospirillum viridazoti CBAmc</name>
    <dbReference type="NCBI Taxonomy" id="1441467"/>
    <lineage>
        <taxon>Bacteria</taxon>
        <taxon>Pseudomonadati</taxon>
        <taxon>Pseudomonadota</taxon>
        <taxon>Alphaproteobacteria</taxon>
        <taxon>Rhodospirillales</taxon>
        <taxon>Azospirillaceae</taxon>
        <taxon>Nitrospirillum</taxon>
        <taxon>Nitrospirillum viridazoti</taxon>
    </lineage>
</organism>
<evidence type="ECO:0000259" key="4">
    <source>
        <dbReference type="PROSITE" id="PS50110"/>
    </source>
</evidence>
<dbReference type="PANTHER" id="PTHR48111:SF36">
    <property type="entry name" value="TRANSCRIPTIONAL REGULATORY PROTEIN CUTR"/>
    <property type="match status" value="1"/>
</dbReference>
<dbReference type="GO" id="GO:0000156">
    <property type="term" value="F:phosphorelay response regulator activity"/>
    <property type="evidence" value="ECO:0007669"/>
    <property type="project" value="TreeGrafter"/>
</dbReference>
<dbReference type="InterPro" id="IPR036388">
    <property type="entry name" value="WH-like_DNA-bd_sf"/>
</dbReference>
<dbReference type="SMART" id="SM00448">
    <property type="entry name" value="REC"/>
    <property type="match status" value="1"/>
</dbReference>
<dbReference type="PROSITE" id="PS50110">
    <property type="entry name" value="RESPONSE_REGULATORY"/>
    <property type="match status" value="1"/>
</dbReference>
<evidence type="ECO:0000259" key="5">
    <source>
        <dbReference type="PROSITE" id="PS51755"/>
    </source>
</evidence>
<dbReference type="KEGG" id="nao:Y958_22040"/>
<dbReference type="InterPro" id="IPR011006">
    <property type="entry name" value="CheY-like_superfamily"/>
</dbReference>
<evidence type="ECO:0000313" key="6">
    <source>
        <dbReference type="EMBL" id="ASG23483.1"/>
    </source>
</evidence>
<dbReference type="Pfam" id="PF00486">
    <property type="entry name" value="Trans_reg_C"/>
    <property type="match status" value="1"/>
</dbReference>
<feature type="domain" description="OmpR/PhoB-type" evidence="5">
    <location>
        <begin position="124"/>
        <end position="222"/>
    </location>
</feature>
<dbReference type="SMART" id="SM00862">
    <property type="entry name" value="Trans_reg_C"/>
    <property type="match status" value="1"/>
</dbReference>
<feature type="modified residue" description="4-aspartylphosphate" evidence="2">
    <location>
        <position position="51"/>
    </location>
</feature>
<dbReference type="Proteomes" id="UP000197153">
    <property type="component" value="Chromosome 2"/>
</dbReference>
<feature type="DNA-binding region" description="OmpR/PhoB-type" evidence="3">
    <location>
        <begin position="124"/>
        <end position="222"/>
    </location>
</feature>
<protein>
    <submittedName>
        <fullName evidence="6">DNA-binding response regulator</fullName>
    </submittedName>
</protein>
<dbReference type="CDD" id="cd17574">
    <property type="entry name" value="REC_OmpR"/>
    <property type="match status" value="1"/>
</dbReference>
<dbReference type="CDD" id="cd00383">
    <property type="entry name" value="trans_reg_C"/>
    <property type="match status" value="1"/>
</dbReference>